<dbReference type="RefSeq" id="WP_010939514.1">
    <property type="nucleotide sequence ID" value="NC_008751.1"/>
</dbReference>
<dbReference type="KEGG" id="dvl:Dvul_1003"/>
<dbReference type="InterPro" id="IPR017853">
    <property type="entry name" value="GH"/>
</dbReference>
<dbReference type="PANTHER" id="PTHR30480">
    <property type="entry name" value="BETA-HEXOSAMINIDASE-RELATED"/>
    <property type="match status" value="1"/>
</dbReference>
<evidence type="ECO:0000313" key="9">
    <source>
        <dbReference type="Proteomes" id="UP000009173"/>
    </source>
</evidence>
<name>A0A0H3A954_NITV4</name>
<evidence type="ECO:0000313" key="8">
    <source>
        <dbReference type="EMBL" id="ABM28024.1"/>
    </source>
</evidence>
<dbReference type="Pfam" id="PF00933">
    <property type="entry name" value="Glyco_hydro_3"/>
    <property type="match status" value="1"/>
</dbReference>
<feature type="domain" description="Glycoside hydrolase family 3 N-terminal" evidence="7">
    <location>
        <begin position="57"/>
        <end position="390"/>
    </location>
</feature>
<organism evidence="8 9">
    <name type="scientific">Nitratidesulfovibrio vulgaris (strain DP4)</name>
    <name type="common">Desulfovibrio vulgaris</name>
    <dbReference type="NCBI Taxonomy" id="391774"/>
    <lineage>
        <taxon>Bacteria</taxon>
        <taxon>Pseudomonadati</taxon>
        <taxon>Thermodesulfobacteriota</taxon>
        <taxon>Desulfovibrionia</taxon>
        <taxon>Desulfovibrionales</taxon>
        <taxon>Desulfovibrionaceae</taxon>
        <taxon>Nitratidesulfovibrio</taxon>
    </lineage>
</organism>
<evidence type="ECO:0000256" key="3">
    <source>
        <dbReference type="ARBA" id="ARBA00012663"/>
    </source>
</evidence>
<reference evidence="9" key="1">
    <citation type="journal article" date="2009" name="Environ. Microbiol.">
        <title>Contribution of mobile genetic elements to Desulfovibrio vulgaris genome plasticity.</title>
        <authorList>
            <person name="Walker C.B."/>
            <person name="Stolyar S."/>
            <person name="Chivian D."/>
            <person name="Pinel N."/>
            <person name="Gabster J.A."/>
            <person name="Dehal P.S."/>
            <person name="He Z."/>
            <person name="Yang Z.K."/>
            <person name="Yen H.C."/>
            <person name="Zhou J."/>
            <person name="Wall J.D."/>
            <person name="Hazen T.C."/>
            <person name="Arkin A.P."/>
            <person name="Stahl D.A."/>
        </authorList>
    </citation>
    <scope>NUCLEOTIDE SEQUENCE [LARGE SCALE GENOMIC DNA]</scope>
    <source>
        <strain evidence="9">DP4</strain>
    </source>
</reference>
<comment type="similarity">
    <text evidence="2">Belongs to the glycosyl hydrolase 3 family.</text>
</comment>
<dbReference type="HOGENOM" id="CLU_008392_0_3_7"/>
<keyword evidence="4 8" id="KW-0378">Hydrolase</keyword>
<dbReference type="EMBL" id="CP000527">
    <property type="protein sequence ID" value="ABM28024.1"/>
    <property type="molecule type" value="Genomic_DNA"/>
</dbReference>
<dbReference type="AlphaFoldDB" id="A0A0H3A954"/>
<keyword evidence="5" id="KW-0326">Glycosidase</keyword>
<evidence type="ECO:0000256" key="2">
    <source>
        <dbReference type="ARBA" id="ARBA00005336"/>
    </source>
</evidence>
<dbReference type="InterPro" id="IPR001764">
    <property type="entry name" value="Glyco_hydro_3_N"/>
</dbReference>
<dbReference type="GO" id="GO:0004563">
    <property type="term" value="F:beta-N-acetylhexosaminidase activity"/>
    <property type="evidence" value="ECO:0007669"/>
    <property type="project" value="UniProtKB-EC"/>
</dbReference>
<accession>A0A0H3A954</accession>
<evidence type="ECO:0000256" key="6">
    <source>
        <dbReference type="SAM" id="MobiDB-lite"/>
    </source>
</evidence>
<evidence type="ECO:0000256" key="5">
    <source>
        <dbReference type="ARBA" id="ARBA00023295"/>
    </source>
</evidence>
<dbReference type="SMR" id="A0A0H3A954"/>
<dbReference type="Proteomes" id="UP000009173">
    <property type="component" value="Chromosome"/>
</dbReference>
<proteinExistence type="inferred from homology"/>
<dbReference type="Gene3D" id="3.20.20.300">
    <property type="entry name" value="Glycoside hydrolase, family 3, N-terminal domain"/>
    <property type="match status" value="1"/>
</dbReference>
<protein>
    <recommendedName>
        <fullName evidence="3">beta-N-acetylhexosaminidase</fullName>
        <ecNumber evidence="3">3.2.1.52</ecNumber>
    </recommendedName>
</protein>
<evidence type="ECO:0000256" key="4">
    <source>
        <dbReference type="ARBA" id="ARBA00022801"/>
    </source>
</evidence>
<evidence type="ECO:0000256" key="1">
    <source>
        <dbReference type="ARBA" id="ARBA00001231"/>
    </source>
</evidence>
<dbReference type="SUPFAM" id="SSF51445">
    <property type="entry name" value="(Trans)glycosidases"/>
    <property type="match status" value="1"/>
</dbReference>
<dbReference type="GO" id="GO:0009254">
    <property type="term" value="P:peptidoglycan turnover"/>
    <property type="evidence" value="ECO:0007669"/>
    <property type="project" value="TreeGrafter"/>
</dbReference>
<gene>
    <name evidence="8" type="ordered locus">Dvul_1003</name>
</gene>
<dbReference type="InterPro" id="IPR036962">
    <property type="entry name" value="Glyco_hydro_3_N_sf"/>
</dbReference>
<sequence>MTVPVVPGYCSSPCGGLSPQRHNRGGLRWLASTFAVLLALCLTVASAQCASANATVEAMAGQMLMLGFRGAEPADAGPILRSIAAGHVGGVILFDRDMDPSVRVRNIVSKEQLSRLTGALQAAAPVPLFIAVDQEGGRVRRLKPEYGFFAYPSAASLGKGSPEDTRRMASTLATEMAEVGLNVDFGPVVDLAVNPSNPVIARLERSYGSDPCRVASHAAAFVNGLAWRGVVASLKHFPGHGSSLQDSHLGVTDISSTWRREELGPYALLLRDDWAGMVMVGHLYNNRIDAAHPATLSQRTIDGLLRRDLGWKGVVVTDDLQMGAITARYSLDETVRLAVEAGADILLFGNNLVWDEGLAEKVHATLVRLVREGKVSEQRLRQSWERIMRLKSVLTVASPGAIAQGDSSGTAIAPVPAVPDPTGAPRPLRLTLPMPRGDEPLCRDRDTLQRDPFDDRQGARYGRGTGIGIGVGTGTGIGIGQ</sequence>
<feature type="compositionally biased region" description="Low complexity" evidence="6">
    <location>
        <begin position="425"/>
        <end position="435"/>
    </location>
</feature>
<dbReference type="EC" id="3.2.1.52" evidence="3"/>
<comment type="catalytic activity">
    <reaction evidence="1">
        <text>Hydrolysis of terminal non-reducing N-acetyl-D-hexosamine residues in N-acetyl-beta-D-hexosaminides.</text>
        <dbReference type="EC" id="3.2.1.52"/>
    </reaction>
</comment>
<dbReference type="InterPro" id="IPR050226">
    <property type="entry name" value="NagZ_Beta-hexosaminidase"/>
</dbReference>
<dbReference type="GO" id="GO:0005975">
    <property type="term" value="P:carbohydrate metabolic process"/>
    <property type="evidence" value="ECO:0007669"/>
    <property type="project" value="InterPro"/>
</dbReference>
<evidence type="ECO:0000259" key="7">
    <source>
        <dbReference type="Pfam" id="PF00933"/>
    </source>
</evidence>
<dbReference type="PANTHER" id="PTHR30480:SF13">
    <property type="entry name" value="BETA-HEXOSAMINIDASE"/>
    <property type="match status" value="1"/>
</dbReference>
<feature type="compositionally biased region" description="Basic and acidic residues" evidence="6">
    <location>
        <begin position="436"/>
        <end position="458"/>
    </location>
</feature>
<feature type="region of interest" description="Disordered" evidence="6">
    <location>
        <begin position="405"/>
        <end position="461"/>
    </location>
</feature>